<dbReference type="CDD" id="cd12676">
    <property type="entry name" value="RRM3_Nop4p"/>
    <property type="match status" value="1"/>
</dbReference>
<feature type="region of interest" description="Disordered" evidence="6">
    <location>
        <begin position="277"/>
        <end position="323"/>
    </location>
</feature>
<dbReference type="AlphaFoldDB" id="A0A7H8QQW8"/>
<feature type="compositionally biased region" description="Basic residues" evidence="6">
    <location>
        <begin position="783"/>
        <end position="803"/>
    </location>
</feature>
<dbReference type="SMART" id="SM00360">
    <property type="entry name" value="RRM"/>
    <property type="match status" value="4"/>
</dbReference>
<feature type="compositionally biased region" description="Polar residues" evidence="6">
    <location>
        <begin position="13"/>
        <end position="30"/>
    </location>
</feature>
<dbReference type="PANTHER" id="PTHR48039:SF5">
    <property type="entry name" value="RNA-BINDING PROTEIN 28"/>
    <property type="match status" value="1"/>
</dbReference>
<dbReference type="PROSITE" id="PS50102">
    <property type="entry name" value="RRM"/>
    <property type="match status" value="4"/>
</dbReference>
<feature type="compositionally biased region" description="Basic and acidic residues" evidence="6">
    <location>
        <begin position="705"/>
        <end position="773"/>
    </location>
</feature>
<feature type="region of interest" description="Disordered" evidence="6">
    <location>
        <begin position="551"/>
        <end position="571"/>
    </location>
</feature>
<feature type="compositionally biased region" description="Low complexity" evidence="6">
    <location>
        <begin position="31"/>
        <end position="44"/>
    </location>
</feature>
<evidence type="ECO:0000256" key="1">
    <source>
        <dbReference type="ARBA" id="ARBA00004123"/>
    </source>
</evidence>
<feature type="compositionally biased region" description="Basic and acidic residues" evidence="6">
    <location>
        <begin position="146"/>
        <end position="161"/>
    </location>
</feature>
<dbReference type="InterPro" id="IPR034809">
    <property type="entry name" value="Nop4_RRM4"/>
</dbReference>
<dbReference type="GO" id="GO:0005730">
    <property type="term" value="C:nucleolus"/>
    <property type="evidence" value="ECO:0007669"/>
    <property type="project" value="TreeGrafter"/>
</dbReference>
<dbReference type="InterPro" id="IPR034808">
    <property type="entry name" value="Nop4p_RRM3"/>
</dbReference>
<evidence type="ECO:0000256" key="4">
    <source>
        <dbReference type="ARBA" id="ARBA00023242"/>
    </source>
</evidence>
<comment type="subcellular location">
    <subcellularLocation>
        <location evidence="1">Nucleus</location>
    </subcellularLocation>
</comment>
<evidence type="ECO:0000256" key="6">
    <source>
        <dbReference type="SAM" id="MobiDB-lite"/>
    </source>
</evidence>
<keyword evidence="4" id="KW-0539">Nucleus</keyword>
<evidence type="ECO:0000313" key="9">
    <source>
        <dbReference type="Proteomes" id="UP000509510"/>
    </source>
</evidence>
<name>A0A7H8QQW8_TALRU</name>
<feature type="compositionally biased region" description="Basic and acidic residues" evidence="6">
    <location>
        <begin position="688"/>
        <end position="697"/>
    </location>
</feature>
<gene>
    <name evidence="8" type="ORF">TRUGW13939_03461</name>
</gene>
<feature type="region of interest" description="Disordered" evidence="6">
    <location>
        <begin position="387"/>
        <end position="406"/>
    </location>
</feature>
<accession>A0A7H8QQW8</accession>
<dbReference type="KEGG" id="trg:TRUGW13939_03461"/>
<keyword evidence="3 5" id="KW-0694">RNA-binding</keyword>
<dbReference type="GeneID" id="55990966"/>
<dbReference type="RefSeq" id="XP_035342538.1">
    <property type="nucleotide sequence ID" value="XM_035486645.1"/>
</dbReference>
<dbReference type="SMART" id="SM00361">
    <property type="entry name" value="RRM_1"/>
    <property type="match status" value="2"/>
</dbReference>
<organism evidence="8 9">
    <name type="scientific">Talaromyces rugulosus</name>
    <name type="common">Penicillium rugulosum</name>
    <dbReference type="NCBI Taxonomy" id="121627"/>
    <lineage>
        <taxon>Eukaryota</taxon>
        <taxon>Fungi</taxon>
        <taxon>Dikarya</taxon>
        <taxon>Ascomycota</taxon>
        <taxon>Pezizomycotina</taxon>
        <taxon>Eurotiomycetes</taxon>
        <taxon>Eurotiomycetidae</taxon>
        <taxon>Eurotiales</taxon>
        <taxon>Trichocomaceae</taxon>
        <taxon>Talaromyces</taxon>
        <taxon>Talaromyces sect. Islandici</taxon>
    </lineage>
</organism>
<feature type="compositionally biased region" description="Acidic residues" evidence="6">
    <location>
        <begin position="277"/>
        <end position="320"/>
    </location>
</feature>
<keyword evidence="9" id="KW-1185">Reference proteome</keyword>
<proteinExistence type="predicted"/>
<reference evidence="9" key="1">
    <citation type="submission" date="2020-06" db="EMBL/GenBank/DDBJ databases">
        <title>A chromosome-scale genome assembly of Talaromyces rugulosus W13939.</title>
        <authorList>
            <person name="Wang B."/>
            <person name="Guo L."/>
            <person name="Ye K."/>
            <person name="Wang L."/>
        </authorList>
    </citation>
    <scope>NUCLEOTIDE SEQUENCE [LARGE SCALE GENOMIC DNA]</scope>
    <source>
        <strain evidence="9">W13939</strain>
    </source>
</reference>
<evidence type="ECO:0000256" key="2">
    <source>
        <dbReference type="ARBA" id="ARBA00022737"/>
    </source>
</evidence>
<dbReference type="PANTHER" id="PTHR48039">
    <property type="entry name" value="RNA-BINDING MOTIF PROTEIN 14B"/>
    <property type="match status" value="1"/>
</dbReference>
<dbReference type="Proteomes" id="UP000509510">
    <property type="component" value="Chromosome II"/>
</dbReference>
<dbReference type="InterPro" id="IPR003954">
    <property type="entry name" value="RRM_euk-type"/>
</dbReference>
<dbReference type="Pfam" id="PF00076">
    <property type="entry name" value="RRM_1"/>
    <property type="match status" value="3"/>
</dbReference>
<keyword evidence="2" id="KW-0677">Repeat</keyword>
<evidence type="ECO:0000313" key="8">
    <source>
        <dbReference type="EMBL" id="QKX56360.1"/>
    </source>
</evidence>
<dbReference type="GO" id="GO:0003729">
    <property type="term" value="F:mRNA binding"/>
    <property type="evidence" value="ECO:0007669"/>
    <property type="project" value="TreeGrafter"/>
</dbReference>
<dbReference type="FunFam" id="3.30.70.330:FF:000406">
    <property type="entry name" value="Related to Nucleolar protein NOP4"/>
    <property type="match status" value="1"/>
</dbReference>
<dbReference type="CDD" id="cd12677">
    <property type="entry name" value="RRM4_Nop4p"/>
    <property type="match status" value="1"/>
</dbReference>
<feature type="compositionally biased region" description="Basic and acidic residues" evidence="6">
    <location>
        <begin position="127"/>
        <end position="138"/>
    </location>
</feature>
<evidence type="ECO:0000256" key="5">
    <source>
        <dbReference type="PROSITE-ProRule" id="PRU00176"/>
    </source>
</evidence>
<feature type="compositionally biased region" description="Basic and acidic residues" evidence="6">
    <location>
        <begin position="658"/>
        <end position="669"/>
    </location>
</feature>
<feature type="region of interest" description="Disordered" evidence="6">
    <location>
        <begin position="1"/>
        <end position="45"/>
    </location>
</feature>
<dbReference type="EMBL" id="CP055899">
    <property type="protein sequence ID" value="QKX56360.1"/>
    <property type="molecule type" value="Genomic_DNA"/>
</dbReference>
<dbReference type="SUPFAM" id="SSF54928">
    <property type="entry name" value="RNA-binding domain, RBD"/>
    <property type="match status" value="3"/>
</dbReference>
<feature type="compositionally biased region" description="Basic residues" evidence="6">
    <location>
        <begin position="1"/>
        <end position="10"/>
    </location>
</feature>
<feature type="region of interest" description="Disordered" evidence="6">
    <location>
        <begin position="127"/>
        <end position="162"/>
    </location>
</feature>
<protein>
    <recommendedName>
        <fullName evidence="7">RRM domain-containing protein</fullName>
    </recommendedName>
</protein>
<feature type="compositionally biased region" description="Basic and acidic residues" evidence="6">
    <location>
        <begin position="551"/>
        <end position="565"/>
    </location>
</feature>
<feature type="domain" description="RRM" evidence="7">
    <location>
        <begin position="50"/>
        <end position="128"/>
    </location>
</feature>
<dbReference type="OrthoDB" id="267048at2759"/>
<dbReference type="InterPro" id="IPR000504">
    <property type="entry name" value="RRM_dom"/>
</dbReference>
<evidence type="ECO:0000259" key="7">
    <source>
        <dbReference type="PROSITE" id="PS50102"/>
    </source>
</evidence>
<dbReference type="InterPro" id="IPR012677">
    <property type="entry name" value="Nucleotide-bd_a/b_plait_sf"/>
</dbReference>
<feature type="domain" description="RRM" evidence="7">
    <location>
        <begin position="325"/>
        <end position="435"/>
    </location>
</feature>
<dbReference type="InterPro" id="IPR051945">
    <property type="entry name" value="RRM_MRD1_RNA_proc_ribogen"/>
</dbReference>
<feature type="domain" description="RRM" evidence="7">
    <location>
        <begin position="508"/>
        <end position="648"/>
    </location>
</feature>
<evidence type="ECO:0000256" key="3">
    <source>
        <dbReference type="ARBA" id="ARBA00022884"/>
    </source>
</evidence>
<sequence>MSELHSKRRRLSESGSFQAKESETMDSPQDATIAPATEAAAAPAKTQMRRELFVRSLPASATTESLTEFFSQSYVLRHATVVVDPTTKQSKGYGFVTFADVEDAQRALEELNGANFGGKKIRVEVAQPRKREIGESDGKSVPSAEATKRKEDRAREREENQPPRLIVRNLPWSISEPDQLAALFRSFGKVKHIVIPKKGTELAGFGFVVLRGKKNAEKALNAINGKEVDGRTLAVDWAVDKSVWEKAAEKEAEAEADADADAGADVDVMDVDVEDAPGEADAVDDDESIEAGSDEADEEEEIDNEDEDEDEEPQQGDVEDERNACTIFIRNLPFTTSDETLYEHFKQFGPVRYARIVMDMETERPRGTGFVCFWNLEDTIACVQGAPTQTQTEEDQNSKKTATNAKHSVLQNDMLDPTGKYSIEDRVLNVSRAVSKTQANKLRDEGVSRRSAQDQDKRRLFLLNEGTIASNSPLYQKLAPSEVKMREDSLKQRQNLIKTNPTLHLSLTRLSIRNVPRSVTSKDLKALAREAVVGFATDVKEGRRHPLSYDELQRESEETKEEDKRRREKGKGIVKQTKVVFEGRDGGKIDEKTGAGRSRGYGFIEYFNHRHALMGLRWLNGHVVHAKAIDGEAEVEKKKRLVVEFAIENAQVVQRRREFQEKARNKQPDDNEESDDENKRGLKRKRSDSRGDREGGRGGRGASRGRGEGRGGRGGRGDVRGGRGDGGDRGEGRGRGGRGDSRGGRGGRGDRGGRGEGREGRARPAKAPRTDDKNEGDDEQNKLAKRNRIIARKRQIRRKRNKA</sequence>
<feature type="domain" description="RRM" evidence="7">
    <location>
        <begin position="163"/>
        <end position="240"/>
    </location>
</feature>
<dbReference type="Gene3D" id="3.30.70.330">
    <property type="match status" value="4"/>
</dbReference>
<feature type="region of interest" description="Disordered" evidence="6">
    <location>
        <begin position="658"/>
        <end position="803"/>
    </location>
</feature>
<dbReference type="InterPro" id="IPR035979">
    <property type="entry name" value="RBD_domain_sf"/>
</dbReference>